<dbReference type="AlphaFoldDB" id="A0A485M397"/>
<dbReference type="EMBL" id="CAADRM010000128">
    <property type="protein sequence ID" value="VFU17163.1"/>
    <property type="molecule type" value="Genomic_DNA"/>
</dbReference>
<sequence>MPKGVPVKAHTPEKKAAVSSMKGLLMLYVLSKSVGCLVRNESSGRLFHAQQGSYSYRPA</sequence>
<reference evidence="1" key="1">
    <citation type="submission" date="2019-03" db="EMBL/GenBank/DDBJ databases">
        <authorList>
            <person name="Hao L."/>
        </authorList>
    </citation>
    <scope>NUCLEOTIDE SEQUENCE</scope>
</reference>
<protein>
    <submittedName>
        <fullName evidence="1">Uncharacterized protein</fullName>
    </submittedName>
</protein>
<gene>
    <name evidence="1" type="ORF">SCFA_620022</name>
</gene>
<evidence type="ECO:0000313" key="1">
    <source>
        <dbReference type="EMBL" id="VFU17163.1"/>
    </source>
</evidence>
<name>A0A485M397_9ZZZZ</name>
<accession>A0A485M397</accession>
<proteinExistence type="predicted"/>
<organism evidence="1">
    <name type="scientific">anaerobic digester metagenome</name>
    <dbReference type="NCBI Taxonomy" id="1263854"/>
    <lineage>
        <taxon>unclassified sequences</taxon>
        <taxon>metagenomes</taxon>
        <taxon>ecological metagenomes</taxon>
    </lineage>
</organism>